<keyword evidence="1" id="KW-0732">Signal</keyword>
<dbReference type="RefSeq" id="WP_307185028.1">
    <property type="nucleotide sequence ID" value="NZ_JAUTBA010000001.1"/>
</dbReference>
<dbReference type="EMBL" id="JAUTBA010000001">
    <property type="protein sequence ID" value="MDQ1149145.1"/>
    <property type="molecule type" value="Genomic_DNA"/>
</dbReference>
<sequence length="95" mass="10659">MNRKAAFLLGILASCALPQVTFANHSVREAFHYQQDVEGKELIGRWDIEVDVNGTPAPSWLEVKLSGYRTLVGHYVSTSGSARPVSHVFYRKRKV</sequence>
<evidence type="ECO:0000313" key="3">
    <source>
        <dbReference type="Proteomes" id="UP001244640"/>
    </source>
</evidence>
<feature type="signal peptide" evidence="1">
    <location>
        <begin position="1"/>
        <end position="23"/>
    </location>
</feature>
<name>A0ABU0U2H2_9SPHI</name>
<reference evidence="2 3" key="1">
    <citation type="submission" date="2023-07" db="EMBL/GenBank/DDBJ databases">
        <title>Functional and genomic diversity of the sorghum phyllosphere microbiome.</title>
        <authorList>
            <person name="Shade A."/>
        </authorList>
    </citation>
    <scope>NUCLEOTIDE SEQUENCE [LARGE SCALE GENOMIC DNA]</scope>
    <source>
        <strain evidence="2 3">SORGH_AS_0892</strain>
    </source>
</reference>
<dbReference type="Proteomes" id="UP001244640">
    <property type="component" value="Unassembled WGS sequence"/>
</dbReference>
<proteinExistence type="predicted"/>
<comment type="caution">
    <text evidence="2">The sequence shown here is derived from an EMBL/GenBank/DDBJ whole genome shotgun (WGS) entry which is preliminary data.</text>
</comment>
<gene>
    <name evidence="2" type="ORF">QE382_001129</name>
</gene>
<accession>A0ABU0U2H2</accession>
<evidence type="ECO:0000313" key="2">
    <source>
        <dbReference type="EMBL" id="MDQ1149145.1"/>
    </source>
</evidence>
<keyword evidence="3" id="KW-1185">Reference proteome</keyword>
<organism evidence="2 3">
    <name type="scientific">Sphingobacterium zeae</name>
    <dbReference type="NCBI Taxonomy" id="1776859"/>
    <lineage>
        <taxon>Bacteria</taxon>
        <taxon>Pseudomonadati</taxon>
        <taxon>Bacteroidota</taxon>
        <taxon>Sphingobacteriia</taxon>
        <taxon>Sphingobacteriales</taxon>
        <taxon>Sphingobacteriaceae</taxon>
        <taxon>Sphingobacterium</taxon>
    </lineage>
</organism>
<protein>
    <submittedName>
        <fullName evidence="2">Uncharacterized protein</fullName>
    </submittedName>
</protein>
<feature type="chain" id="PRO_5045763108" evidence="1">
    <location>
        <begin position="24"/>
        <end position="95"/>
    </location>
</feature>
<evidence type="ECO:0000256" key="1">
    <source>
        <dbReference type="SAM" id="SignalP"/>
    </source>
</evidence>
<dbReference type="PROSITE" id="PS51257">
    <property type="entry name" value="PROKAR_LIPOPROTEIN"/>
    <property type="match status" value="1"/>
</dbReference>